<reference evidence="1" key="3">
    <citation type="submission" date="2022-06" db="UniProtKB">
        <authorList>
            <consortium name="EnsemblPlants"/>
        </authorList>
    </citation>
    <scope>IDENTIFICATION</scope>
</reference>
<dbReference type="EnsemblPlants" id="TuG1812G0200003044.01.T03">
    <property type="protein sequence ID" value="TuG1812G0200003044.01.T03"/>
    <property type="gene ID" value="TuG1812G0200003044.01"/>
</dbReference>
<evidence type="ECO:0000313" key="2">
    <source>
        <dbReference type="Proteomes" id="UP000015106"/>
    </source>
</evidence>
<keyword evidence="2" id="KW-1185">Reference proteome</keyword>
<organism evidence="1 2">
    <name type="scientific">Triticum urartu</name>
    <name type="common">Red wild einkorn</name>
    <name type="synonym">Crithodium urartu</name>
    <dbReference type="NCBI Taxonomy" id="4572"/>
    <lineage>
        <taxon>Eukaryota</taxon>
        <taxon>Viridiplantae</taxon>
        <taxon>Streptophyta</taxon>
        <taxon>Embryophyta</taxon>
        <taxon>Tracheophyta</taxon>
        <taxon>Spermatophyta</taxon>
        <taxon>Magnoliopsida</taxon>
        <taxon>Liliopsida</taxon>
        <taxon>Poales</taxon>
        <taxon>Poaceae</taxon>
        <taxon>BOP clade</taxon>
        <taxon>Pooideae</taxon>
        <taxon>Triticodae</taxon>
        <taxon>Triticeae</taxon>
        <taxon>Triticinae</taxon>
        <taxon>Triticum</taxon>
    </lineage>
</organism>
<accession>A0A8R7PEY1</accession>
<sequence length="108" mass="12904">MKHPCAASFKGGHMNICFPLGFGPCNEKQWVDSRNTDEELIKREEKRIREFFEFLDDAEFLENMRCKRLNYPRKHEIHLQVRVPISFNVLVVVFCQVFVRFPRESLDV</sequence>
<evidence type="ECO:0000313" key="1">
    <source>
        <dbReference type="EnsemblPlants" id="TuG1812G0200003044.01.T03"/>
    </source>
</evidence>
<dbReference type="AlphaFoldDB" id="A0A8R7PEY1"/>
<reference evidence="1" key="2">
    <citation type="submission" date="2018-03" db="EMBL/GenBank/DDBJ databases">
        <title>The Triticum urartu genome reveals the dynamic nature of wheat genome evolution.</title>
        <authorList>
            <person name="Ling H."/>
            <person name="Ma B."/>
            <person name="Shi X."/>
            <person name="Liu H."/>
            <person name="Dong L."/>
            <person name="Sun H."/>
            <person name="Cao Y."/>
            <person name="Gao Q."/>
            <person name="Zheng S."/>
            <person name="Li Y."/>
            <person name="Yu Y."/>
            <person name="Du H."/>
            <person name="Qi M."/>
            <person name="Li Y."/>
            <person name="Yu H."/>
            <person name="Cui Y."/>
            <person name="Wang N."/>
            <person name="Chen C."/>
            <person name="Wu H."/>
            <person name="Zhao Y."/>
            <person name="Zhang J."/>
            <person name="Li Y."/>
            <person name="Zhou W."/>
            <person name="Zhang B."/>
            <person name="Hu W."/>
            <person name="Eijk M."/>
            <person name="Tang J."/>
            <person name="Witsenboer H."/>
            <person name="Zhao S."/>
            <person name="Li Z."/>
            <person name="Zhang A."/>
            <person name="Wang D."/>
            <person name="Liang C."/>
        </authorList>
    </citation>
    <scope>NUCLEOTIDE SEQUENCE [LARGE SCALE GENOMIC DNA]</scope>
    <source>
        <strain evidence="1">cv. G1812</strain>
    </source>
</reference>
<reference evidence="2" key="1">
    <citation type="journal article" date="2013" name="Nature">
        <title>Draft genome of the wheat A-genome progenitor Triticum urartu.</title>
        <authorList>
            <person name="Ling H.Q."/>
            <person name="Zhao S."/>
            <person name="Liu D."/>
            <person name="Wang J."/>
            <person name="Sun H."/>
            <person name="Zhang C."/>
            <person name="Fan H."/>
            <person name="Li D."/>
            <person name="Dong L."/>
            <person name="Tao Y."/>
            <person name="Gao C."/>
            <person name="Wu H."/>
            <person name="Li Y."/>
            <person name="Cui Y."/>
            <person name="Guo X."/>
            <person name="Zheng S."/>
            <person name="Wang B."/>
            <person name="Yu K."/>
            <person name="Liang Q."/>
            <person name="Yang W."/>
            <person name="Lou X."/>
            <person name="Chen J."/>
            <person name="Feng M."/>
            <person name="Jian J."/>
            <person name="Zhang X."/>
            <person name="Luo G."/>
            <person name="Jiang Y."/>
            <person name="Liu J."/>
            <person name="Wang Z."/>
            <person name="Sha Y."/>
            <person name="Zhang B."/>
            <person name="Wu H."/>
            <person name="Tang D."/>
            <person name="Shen Q."/>
            <person name="Xue P."/>
            <person name="Zou S."/>
            <person name="Wang X."/>
            <person name="Liu X."/>
            <person name="Wang F."/>
            <person name="Yang Y."/>
            <person name="An X."/>
            <person name="Dong Z."/>
            <person name="Zhang K."/>
            <person name="Zhang X."/>
            <person name="Luo M.C."/>
            <person name="Dvorak J."/>
            <person name="Tong Y."/>
            <person name="Wang J."/>
            <person name="Yang H."/>
            <person name="Li Z."/>
            <person name="Wang D."/>
            <person name="Zhang A."/>
            <person name="Wang J."/>
        </authorList>
    </citation>
    <scope>NUCLEOTIDE SEQUENCE</scope>
    <source>
        <strain evidence="2">cv. G1812</strain>
    </source>
</reference>
<dbReference type="Proteomes" id="UP000015106">
    <property type="component" value="Chromosome 2"/>
</dbReference>
<proteinExistence type="predicted"/>
<dbReference type="Gramene" id="TuG1812G0200003044.01.T03">
    <property type="protein sequence ID" value="TuG1812G0200003044.01.T03"/>
    <property type="gene ID" value="TuG1812G0200003044.01"/>
</dbReference>
<protein>
    <submittedName>
        <fullName evidence="1">Uncharacterized protein</fullName>
    </submittedName>
</protein>
<name>A0A8R7PEY1_TRIUA</name>